<sequence length="328" mass="38293">MTMEPIFVQKLRALLSRLPLNHPVREKVESDLGKRVAGYKGEQSLHYYLSFLPEKEFHILYDLRLSFNNHFFQIDVLLLSKRFFLILEVKNMAGTLLFDDRFNQVIRIKDGEEEPFQDPLQQVKHQQFQFLNWLKRKHIEPAPVEALVLIVNRNAILKTMDEKSKYVEKVLHSTMLLPKIDNFKKLYKDFHLTDKDIKKIKKLLLKNNTPYNPDVLQLYNLSKTDLLSGVRCPNCSYLPMDRVYGKWICRDCDTSAKGAHLNALLDYSLLCRSTISNQEVRSFLHISSPSVAQKLLQSLNTPQTGTTINRTYKLPLQHLYSLIKKSPC</sequence>
<dbReference type="AlphaFoldDB" id="A0A841Q9G1"/>
<feature type="domain" description="NERD" evidence="1">
    <location>
        <begin position="37"/>
        <end position="153"/>
    </location>
</feature>
<reference evidence="2 3" key="1">
    <citation type="submission" date="2020-08" db="EMBL/GenBank/DDBJ databases">
        <title>Genomic Encyclopedia of Type Strains, Phase IV (KMG-IV): sequencing the most valuable type-strain genomes for metagenomic binning, comparative biology and taxonomic classification.</title>
        <authorList>
            <person name="Goeker M."/>
        </authorList>
    </citation>
    <scope>NUCLEOTIDE SEQUENCE [LARGE SCALE GENOMIC DNA]</scope>
    <source>
        <strain evidence="2 3">DSM 19612</strain>
    </source>
</reference>
<organism evidence="2 3">
    <name type="scientific">Salirhabdus euzebyi</name>
    <dbReference type="NCBI Taxonomy" id="394506"/>
    <lineage>
        <taxon>Bacteria</taxon>
        <taxon>Bacillati</taxon>
        <taxon>Bacillota</taxon>
        <taxon>Bacilli</taxon>
        <taxon>Bacillales</taxon>
        <taxon>Bacillaceae</taxon>
        <taxon>Salirhabdus</taxon>
    </lineage>
</organism>
<evidence type="ECO:0000313" key="3">
    <source>
        <dbReference type="Proteomes" id="UP000581688"/>
    </source>
</evidence>
<comment type="caution">
    <text evidence="2">The sequence shown here is derived from an EMBL/GenBank/DDBJ whole genome shotgun (WGS) entry which is preliminary data.</text>
</comment>
<evidence type="ECO:0000259" key="1">
    <source>
        <dbReference type="PROSITE" id="PS50965"/>
    </source>
</evidence>
<evidence type="ECO:0000313" key="2">
    <source>
        <dbReference type="EMBL" id="MBB6454882.1"/>
    </source>
</evidence>
<name>A0A841Q9G1_9BACI</name>
<gene>
    <name evidence="2" type="ORF">HNQ94_003371</name>
</gene>
<protein>
    <recommendedName>
        <fullName evidence="1">NERD domain-containing protein</fullName>
    </recommendedName>
</protein>
<proteinExistence type="predicted"/>
<keyword evidence="3" id="KW-1185">Reference proteome</keyword>
<dbReference type="Proteomes" id="UP000581688">
    <property type="component" value="Unassembled WGS sequence"/>
</dbReference>
<dbReference type="PROSITE" id="PS50965">
    <property type="entry name" value="NERD"/>
    <property type="match status" value="1"/>
</dbReference>
<dbReference type="InterPro" id="IPR011528">
    <property type="entry name" value="NERD"/>
</dbReference>
<dbReference type="EMBL" id="JACHGH010000013">
    <property type="protein sequence ID" value="MBB6454882.1"/>
    <property type="molecule type" value="Genomic_DNA"/>
</dbReference>
<accession>A0A841Q9G1</accession>
<dbReference type="Pfam" id="PF08378">
    <property type="entry name" value="NERD"/>
    <property type="match status" value="1"/>
</dbReference>